<dbReference type="Proteomes" id="UP000824782">
    <property type="component" value="Unassembled WGS sequence"/>
</dbReference>
<gene>
    <name evidence="2" type="ORF">GDO81_027924</name>
</gene>
<keyword evidence="3" id="KW-1185">Reference proteome</keyword>
<name>A0AAV6ZF29_ENGPU</name>
<protein>
    <submittedName>
        <fullName evidence="2">Uncharacterized protein</fullName>
    </submittedName>
</protein>
<dbReference type="EMBL" id="WNYA01000666">
    <property type="protein sequence ID" value="KAG8547616.1"/>
    <property type="molecule type" value="Genomic_DNA"/>
</dbReference>
<accession>A0AAV6ZF29</accession>
<evidence type="ECO:0000313" key="2">
    <source>
        <dbReference type="EMBL" id="KAG8547616.1"/>
    </source>
</evidence>
<evidence type="ECO:0000256" key="1">
    <source>
        <dbReference type="SAM" id="MobiDB-lite"/>
    </source>
</evidence>
<feature type="region of interest" description="Disordered" evidence="1">
    <location>
        <begin position="74"/>
        <end position="106"/>
    </location>
</feature>
<reference evidence="2" key="1">
    <citation type="thesis" date="2020" institute="ProQuest LLC" country="789 East Eisenhower Parkway, Ann Arbor, MI, USA">
        <title>Comparative Genomics and Chromosome Evolution.</title>
        <authorList>
            <person name="Mudd A.B."/>
        </authorList>
    </citation>
    <scope>NUCLEOTIDE SEQUENCE</scope>
    <source>
        <strain evidence="2">237g6f4</strain>
        <tissue evidence="2">Blood</tissue>
    </source>
</reference>
<comment type="caution">
    <text evidence="2">The sequence shown here is derived from an EMBL/GenBank/DDBJ whole genome shotgun (WGS) entry which is preliminary data.</text>
</comment>
<organism evidence="2 3">
    <name type="scientific">Engystomops pustulosus</name>
    <name type="common">Tungara frog</name>
    <name type="synonym">Physalaemus pustulosus</name>
    <dbReference type="NCBI Taxonomy" id="76066"/>
    <lineage>
        <taxon>Eukaryota</taxon>
        <taxon>Metazoa</taxon>
        <taxon>Chordata</taxon>
        <taxon>Craniata</taxon>
        <taxon>Vertebrata</taxon>
        <taxon>Euteleostomi</taxon>
        <taxon>Amphibia</taxon>
        <taxon>Batrachia</taxon>
        <taxon>Anura</taxon>
        <taxon>Neobatrachia</taxon>
        <taxon>Hyloidea</taxon>
        <taxon>Leptodactylidae</taxon>
        <taxon>Leiuperinae</taxon>
        <taxon>Engystomops</taxon>
    </lineage>
</organism>
<sequence length="106" mass="11760">MLFHCLYPPHWIHPNITHTDPYVLPPIRSPLVLLICPVPPCPLSALPGPESFIMKFCLSTDWPVGNRNMVFSSNSTSKTDISNTHPSNMDSPSENGPAVPFSTFRT</sequence>
<feature type="compositionally biased region" description="Polar residues" evidence="1">
    <location>
        <begin position="74"/>
        <end position="94"/>
    </location>
</feature>
<evidence type="ECO:0000313" key="3">
    <source>
        <dbReference type="Proteomes" id="UP000824782"/>
    </source>
</evidence>
<proteinExistence type="predicted"/>
<dbReference type="AlphaFoldDB" id="A0AAV6ZF29"/>